<dbReference type="SMART" id="SM00344">
    <property type="entry name" value="HTH_ASNC"/>
    <property type="match status" value="1"/>
</dbReference>
<accession>A0ABN2U4J5</accession>
<keyword evidence="2" id="KW-1185">Reference proteome</keyword>
<proteinExistence type="predicted"/>
<evidence type="ECO:0000313" key="2">
    <source>
        <dbReference type="Proteomes" id="UP001501461"/>
    </source>
</evidence>
<sequence>MLVPRDDNDLKKLFYQELPGIDGIATLNLTSVLRVFRSGNDWDPGILSEPEKHALDTNQQAFASEGSAALISEDHLMLNELMVDGRTTLSRLARIADISVPTARKRMDELVGKGRIQIRTEVVPAVYELGVEALVWCHAPNRLIEKIGTQLRSRKEVRFCAVSTGPSPILMDILVRDEVALYEFLTNGPFAEIPELTVDNSLVVVSPVRRGSLQFDDGPPVTAVAESKKIGDQ</sequence>
<dbReference type="PANTHER" id="PTHR30154">
    <property type="entry name" value="LEUCINE-RESPONSIVE REGULATORY PROTEIN"/>
    <property type="match status" value="1"/>
</dbReference>
<dbReference type="InterPro" id="IPR036388">
    <property type="entry name" value="WH-like_DNA-bd_sf"/>
</dbReference>
<protein>
    <submittedName>
        <fullName evidence="1">Uncharacterized protein</fullName>
    </submittedName>
</protein>
<dbReference type="PANTHER" id="PTHR30154:SF34">
    <property type="entry name" value="TRANSCRIPTIONAL REGULATOR AZLB"/>
    <property type="match status" value="1"/>
</dbReference>
<dbReference type="Gene3D" id="1.10.10.10">
    <property type="entry name" value="Winged helix-like DNA-binding domain superfamily/Winged helix DNA-binding domain"/>
    <property type="match status" value="1"/>
</dbReference>
<dbReference type="InterPro" id="IPR036390">
    <property type="entry name" value="WH_DNA-bd_sf"/>
</dbReference>
<dbReference type="Proteomes" id="UP001501461">
    <property type="component" value="Unassembled WGS sequence"/>
</dbReference>
<gene>
    <name evidence="1" type="ORF">GCM10009720_05620</name>
</gene>
<dbReference type="SUPFAM" id="SSF46785">
    <property type="entry name" value="Winged helix' DNA-binding domain"/>
    <property type="match status" value="1"/>
</dbReference>
<dbReference type="Pfam" id="PF13412">
    <property type="entry name" value="HTH_24"/>
    <property type="match status" value="1"/>
</dbReference>
<dbReference type="EMBL" id="BAAAMN010000009">
    <property type="protein sequence ID" value="GAA2028727.1"/>
    <property type="molecule type" value="Genomic_DNA"/>
</dbReference>
<name>A0ABN2U4J5_9MICC</name>
<dbReference type="InterPro" id="IPR019888">
    <property type="entry name" value="Tscrpt_reg_AsnC-like"/>
</dbReference>
<comment type="caution">
    <text evidence="1">The sequence shown here is derived from an EMBL/GenBank/DDBJ whole genome shotgun (WGS) entry which is preliminary data.</text>
</comment>
<evidence type="ECO:0000313" key="1">
    <source>
        <dbReference type="EMBL" id="GAA2028727.1"/>
    </source>
</evidence>
<organism evidence="1 2">
    <name type="scientific">Yaniella flava</name>
    <dbReference type="NCBI Taxonomy" id="287930"/>
    <lineage>
        <taxon>Bacteria</taxon>
        <taxon>Bacillati</taxon>
        <taxon>Actinomycetota</taxon>
        <taxon>Actinomycetes</taxon>
        <taxon>Micrococcales</taxon>
        <taxon>Micrococcaceae</taxon>
        <taxon>Yaniella</taxon>
    </lineage>
</organism>
<reference evidence="1 2" key="1">
    <citation type="journal article" date="2019" name="Int. J. Syst. Evol. Microbiol.">
        <title>The Global Catalogue of Microorganisms (GCM) 10K type strain sequencing project: providing services to taxonomists for standard genome sequencing and annotation.</title>
        <authorList>
            <consortium name="The Broad Institute Genomics Platform"/>
            <consortium name="The Broad Institute Genome Sequencing Center for Infectious Disease"/>
            <person name="Wu L."/>
            <person name="Ma J."/>
        </authorList>
    </citation>
    <scope>NUCLEOTIDE SEQUENCE [LARGE SCALE GENOMIC DNA]</scope>
    <source>
        <strain evidence="1 2">JCM 13595</strain>
    </source>
</reference>